<dbReference type="SUPFAM" id="SSF51905">
    <property type="entry name" value="FAD/NAD(P)-binding domain"/>
    <property type="match status" value="1"/>
</dbReference>
<evidence type="ECO:0000256" key="3">
    <source>
        <dbReference type="ARBA" id="ARBA00022827"/>
    </source>
</evidence>
<evidence type="ECO:0000256" key="2">
    <source>
        <dbReference type="ARBA" id="ARBA00022630"/>
    </source>
</evidence>
<dbReference type="EMBL" id="JANAWD010000029">
    <property type="protein sequence ID" value="KAJ3490347.1"/>
    <property type="molecule type" value="Genomic_DNA"/>
</dbReference>
<accession>A0AAD5VFU7</accession>
<dbReference type="AlphaFoldDB" id="A0AAD5VFU7"/>
<proteinExistence type="inferred from homology"/>
<dbReference type="Gene3D" id="3.50.50.60">
    <property type="entry name" value="FAD/NAD(P)-binding domain"/>
    <property type="match status" value="1"/>
</dbReference>
<gene>
    <name evidence="7" type="ORF">NLI96_g1458</name>
</gene>
<evidence type="ECO:0000256" key="5">
    <source>
        <dbReference type="ARBA" id="ARBA00023033"/>
    </source>
</evidence>
<evidence type="ECO:0000259" key="6">
    <source>
        <dbReference type="Pfam" id="PF01494"/>
    </source>
</evidence>
<evidence type="ECO:0000313" key="7">
    <source>
        <dbReference type="EMBL" id="KAJ3490347.1"/>
    </source>
</evidence>
<comment type="similarity">
    <text evidence="1">Belongs to the paxM FAD-dependent monooxygenase family.</text>
</comment>
<name>A0AAD5VFU7_9APHY</name>
<evidence type="ECO:0000313" key="8">
    <source>
        <dbReference type="Proteomes" id="UP001212997"/>
    </source>
</evidence>
<organism evidence="7 8">
    <name type="scientific">Meripilus lineatus</name>
    <dbReference type="NCBI Taxonomy" id="2056292"/>
    <lineage>
        <taxon>Eukaryota</taxon>
        <taxon>Fungi</taxon>
        <taxon>Dikarya</taxon>
        <taxon>Basidiomycota</taxon>
        <taxon>Agaricomycotina</taxon>
        <taxon>Agaricomycetes</taxon>
        <taxon>Polyporales</taxon>
        <taxon>Meripilaceae</taxon>
        <taxon>Meripilus</taxon>
    </lineage>
</organism>
<comment type="caution">
    <text evidence="7">The sequence shown here is derived from an EMBL/GenBank/DDBJ whole genome shotgun (WGS) entry which is preliminary data.</text>
</comment>
<dbReference type="InterPro" id="IPR050493">
    <property type="entry name" value="FAD-dep_Monooxygenase_BioMet"/>
</dbReference>
<evidence type="ECO:0000256" key="1">
    <source>
        <dbReference type="ARBA" id="ARBA00007992"/>
    </source>
</evidence>
<keyword evidence="3" id="KW-0274">FAD</keyword>
<dbReference type="PANTHER" id="PTHR13789">
    <property type="entry name" value="MONOOXYGENASE"/>
    <property type="match status" value="1"/>
</dbReference>
<reference evidence="7" key="1">
    <citation type="submission" date="2022-07" db="EMBL/GenBank/DDBJ databases">
        <title>Genome Sequence of Physisporinus lineatus.</title>
        <authorList>
            <person name="Buettner E."/>
        </authorList>
    </citation>
    <scope>NUCLEOTIDE SEQUENCE</scope>
    <source>
        <strain evidence="7">VT162</strain>
    </source>
</reference>
<keyword evidence="5" id="KW-0503">Monooxygenase</keyword>
<sequence length="402" mass="43871">MSPTKVIIAGGGIAGPILAAVLKGKGYDPIIYERHDSIPDAGLSMCLQPNGLKVLCALPGLIESLEGKTIDRLLFQSVLPEDPGTLADSDAPTKMKEAYGFGMFGVRRTTFHRQIIEYAEKNDVKIVWGHNVVGLEQDENSVTVKFENGNTDTASFVVGCDGLHSATRIALFGKEKAEFTGLVQTGGISPTPASLASVPTMMNVFGNGEHFIAYPVTDSLISWATTRRESESKETWAAMGEDKQQQFRQGSYSKWECGVGEVVQNAPKIIKYGLYDRPELKSWHRGRVVLLGDAAHPTSPHLGQGANQAFEDIALLTQLLHKYNPSAGEPSTTTLETIFLEYETARIPRSSLLVKEARKQGDGRVTQGVEACKQRNNIIRAIYKDDESIAANYAKVVKAKEE</sequence>
<dbReference type="PRINTS" id="PR00420">
    <property type="entry name" value="RNGMNOXGNASE"/>
</dbReference>
<dbReference type="Pfam" id="PF01494">
    <property type="entry name" value="FAD_binding_3"/>
    <property type="match status" value="1"/>
</dbReference>
<evidence type="ECO:0000256" key="4">
    <source>
        <dbReference type="ARBA" id="ARBA00023002"/>
    </source>
</evidence>
<dbReference type="Proteomes" id="UP001212997">
    <property type="component" value="Unassembled WGS sequence"/>
</dbReference>
<keyword evidence="2" id="KW-0285">Flavoprotein</keyword>
<dbReference type="InterPro" id="IPR002938">
    <property type="entry name" value="FAD-bd"/>
</dbReference>
<keyword evidence="4" id="KW-0560">Oxidoreductase</keyword>
<dbReference type="GO" id="GO:0071949">
    <property type="term" value="F:FAD binding"/>
    <property type="evidence" value="ECO:0007669"/>
    <property type="project" value="InterPro"/>
</dbReference>
<dbReference type="PANTHER" id="PTHR13789:SF309">
    <property type="entry name" value="PUTATIVE (AFU_ORTHOLOGUE AFUA_6G14510)-RELATED"/>
    <property type="match status" value="1"/>
</dbReference>
<keyword evidence="8" id="KW-1185">Reference proteome</keyword>
<protein>
    <recommendedName>
        <fullName evidence="6">FAD-binding domain-containing protein</fullName>
    </recommendedName>
</protein>
<dbReference type="InterPro" id="IPR036188">
    <property type="entry name" value="FAD/NAD-bd_sf"/>
</dbReference>
<dbReference type="GO" id="GO:0004497">
    <property type="term" value="F:monooxygenase activity"/>
    <property type="evidence" value="ECO:0007669"/>
    <property type="project" value="UniProtKB-KW"/>
</dbReference>
<feature type="domain" description="FAD-binding" evidence="6">
    <location>
        <begin position="4"/>
        <end position="328"/>
    </location>
</feature>